<feature type="compositionally biased region" description="Basic and acidic residues" evidence="1">
    <location>
        <begin position="1"/>
        <end position="18"/>
    </location>
</feature>
<feature type="compositionally biased region" description="Basic residues" evidence="1">
    <location>
        <begin position="131"/>
        <end position="140"/>
    </location>
</feature>
<evidence type="ECO:0000256" key="1">
    <source>
        <dbReference type="SAM" id="MobiDB-lite"/>
    </source>
</evidence>
<feature type="non-terminal residue" evidence="2">
    <location>
        <position position="1"/>
    </location>
</feature>
<name>A0A6J4IWT5_9ACTN</name>
<feature type="non-terminal residue" evidence="2">
    <location>
        <position position="140"/>
    </location>
</feature>
<sequence>DRSGSALHGDRLQPRPEGARTGALGGRPAARRGPRPGRVGRVRHRRRGGRPDRRRRRRRRDPGWRGAADRRHGHQPAAEVRDRRLPGAVRPAGPPGRPVAGDLVAGRRDPGRRAARPGHRRGDRRAAAARPRPRRAGRAL</sequence>
<proteinExistence type="predicted"/>
<feature type="compositionally biased region" description="Low complexity" evidence="1">
    <location>
        <begin position="19"/>
        <end position="28"/>
    </location>
</feature>
<protein>
    <submittedName>
        <fullName evidence="2">Two-component transcriptional response regulator, LuxR family</fullName>
    </submittedName>
</protein>
<feature type="compositionally biased region" description="Basic residues" evidence="1">
    <location>
        <begin position="113"/>
        <end position="123"/>
    </location>
</feature>
<feature type="compositionally biased region" description="Basic residues" evidence="1">
    <location>
        <begin position="29"/>
        <end position="60"/>
    </location>
</feature>
<gene>
    <name evidence="2" type="ORF">AVDCRST_MAG41-2388</name>
</gene>
<accession>A0A6J4IWT5</accession>
<feature type="compositionally biased region" description="Basic and acidic residues" evidence="1">
    <location>
        <begin position="61"/>
        <end position="70"/>
    </location>
</feature>
<dbReference type="EMBL" id="CADCTP010000222">
    <property type="protein sequence ID" value="CAA9261435.1"/>
    <property type="molecule type" value="Genomic_DNA"/>
</dbReference>
<dbReference type="AlphaFoldDB" id="A0A6J4IWT5"/>
<evidence type="ECO:0000313" key="2">
    <source>
        <dbReference type="EMBL" id="CAA9261435.1"/>
    </source>
</evidence>
<organism evidence="2">
    <name type="scientific">uncultured Mycobacteriales bacterium</name>
    <dbReference type="NCBI Taxonomy" id="581187"/>
    <lineage>
        <taxon>Bacteria</taxon>
        <taxon>Bacillati</taxon>
        <taxon>Actinomycetota</taxon>
        <taxon>Actinomycetes</taxon>
        <taxon>Mycobacteriales</taxon>
        <taxon>environmental samples</taxon>
    </lineage>
</organism>
<reference evidence="2" key="1">
    <citation type="submission" date="2020-02" db="EMBL/GenBank/DDBJ databases">
        <authorList>
            <person name="Meier V. D."/>
        </authorList>
    </citation>
    <scope>NUCLEOTIDE SEQUENCE</scope>
    <source>
        <strain evidence="2">AVDCRST_MAG41</strain>
    </source>
</reference>
<feature type="region of interest" description="Disordered" evidence="1">
    <location>
        <begin position="1"/>
        <end position="140"/>
    </location>
</feature>